<evidence type="ECO:0000256" key="3">
    <source>
        <dbReference type="ARBA" id="ARBA00022729"/>
    </source>
</evidence>
<dbReference type="PROSITE" id="PS51677">
    <property type="entry name" value="NODB"/>
    <property type="match status" value="1"/>
</dbReference>
<evidence type="ECO:0000313" key="9">
    <source>
        <dbReference type="Proteomes" id="UP000276215"/>
    </source>
</evidence>
<keyword evidence="3" id="KW-0732">Signal</keyword>
<comment type="cofactor">
    <cofactor evidence="1">
        <name>Co(2+)</name>
        <dbReference type="ChEBI" id="CHEBI:48828"/>
    </cofactor>
</comment>
<keyword evidence="9" id="KW-1185">Reference proteome</keyword>
<dbReference type="CDD" id="cd10951">
    <property type="entry name" value="CE4_ClCDA_like"/>
    <property type="match status" value="1"/>
</dbReference>
<evidence type="ECO:0000256" key="4">
    <source>
        <dbReference type="ARBA" id="ARBA00022801"/>
    </source>
</evidence>
<keyword evidence="2" id="KW-0479">Metal-binding</keyword>
<proteinExistence type="predicted"/>
<keyword evidence="6" id="KW-0170">Cobalt</keyword>
<evidence type="ECO:0000256" key="1">
    <source>
        <dbReference type="ARBA" id="ARBA00001941"/>
    </source>
</evidence>
<dbReference type="OrthoDB" id="407355at2759"/>
<evidence type="ECO:0000259" key="7">
    <source>
        <dbReference type="PROSITE" id="PS51677"/>
    </source>
</evidence>
<dbReference type="STRING" id="1336337.A0A3N4J2P8"/>
<dbReference type="GO" id="GO:0016810">
    <property type="term" value="F:hydrolase activity, acting on carbon-nitrogen (but not peptide) bonds"/>
    <property type="evidence" value="ECO:0007669"/>
    <property type="project" value="InterPro"/>
</dbReference>
<dbReference type="GO" id="GO:0046872">
    <property type="term" value="F:metal ion binding"/>
    <property type="evidence" value="ECO:0007669"/>
    <property type="project" value="UniProtKB-KW"/>
</dbReference>
<dbReference type="InterPro" id="IPR002509">
    <property type="entry name" value="NODB_dom"/>
</dbReference>
<evidence type="ECO:0000313" key="8">
    <source>
        <dbReference type="EMBL" id="RPA90841.1"/>
    </source>
</evidence>
<dbReference type="Gene3D" id="3.20.20.370">
    <property type="entry name" value="Glycoside hydrolase/deacetylase"/>
    <property type="match status" value="1"/>
</dbReference>
<dbReference type="EMBL" id="ML120513">
    <property type="protein sequence ID" value="RPA90841.1"/>
    <property type="molecule type" value="Genomic_DNA"/>
</dbReference>
<dbReference type="GO" id="GO:0005975">
    <property type="term" value="P:carbohydrate metabolic process"/>
    <property type="evidence" value="ECO:0007669"/>
    <property type="project" value="InterPro"/>
</dbReference>
<protein>
    <submittedName>
        <fullName evidence="8">Glycoside hydrolase/deacetylase</fullName>
    </submittedName>
</protein>
<feature type="domain" description="NodB homology" evidence="7">
    <location>
        <begin position="22"/>
        <end position="212"/>
    </location>
</feature>
<evidence type="ECO:0000256" key="5">
    <source>
        <dbReference type="ARBA" id="ARBA00023277"/>
    </source>
</evidence>
<name>A0A3N4J2P8_9PEZI</name>
<evidence type="ECO:0000256" key="2">
    <source>
        <dbReference type="ARBA" id="ARBA00022723"/>
    </source>
</evidence>
<dbReference type="PANTHER" id="PTHR46471">
    <property type="entry name" value="CHITIN DEACETYLASE"/>
    <property type="match status" value="1"/>
</dbReference>
<reference evidence="8 9" key="1">
    <citation type="journal article" date="2018" name="Nat. Ecol. Evol.">
        <title>Pezizomycetes genomes reveal the molecular basis of ectomycorrhizal truffle lifestyle.</title>
        <authorList>
            <person name="Murat C."/>
            <person name="Payen T."/>
            <person name="Noel B."/>
            <person name="Kuo A."/>
            <person name="Morin E."/>
            <person name="Chen J."/>
            <person name="Kohler A."/>
            <person name="Krizsan K."/>
            <person name="Balestrini R."/>
            <person name="Da Silva C."/>
            <person name="Montanini B."/>
            <person name="Hainaut M."/>
            <person name="Levati E."/>
            <person name="Barry K.W."/>
            <person name="Belfiori B."/>
            <person name="Cichocki N."/>
            <person name="Clum A."/>
            <person name="Dockter R.B."/>
            <person name="Fauchery L."/>
            <person name="Guy J."/>
            <person name="Iotti M."/>
            <person name="Le Tacon F."/>
            <person name="Lindquist E.A."/>
            <person name="Lipzen A."/>
            <person name="Malagnac F."/>
            <person name="Mello A."/>
            <person name="Molinier V."/>
            <person name="Miyauchi S."/>
            <person name="Poulain J."/>
            <person name="Riccioni C."/>
            <person name="Rubini A."/>
            <person name="Sitrit Y."/>
            <person name="Splivallo R."/>
            <person name="Traeger S."/>
            <person name="Wang M."/>
            <person name="Zifcakova L."/>
            <person name="Wipf D."/>
            <person name="Zambonelli A."/>
            <person name="Paolocci F."/>
            <person name="Nowrousian M."/>
            <person name="Ottonello S."/>
            <person name="Baldrian P."/>
            <person name="Spatafora J.W."/>
            <person name="Henrissat B."/>
            <person name="Nagy L.G."/>
            <person name="Aury J.M."/>
            <person name="Wincker P."/>
            <person name="Grigoriev I.V."/>
            <person name="Bonfante P."/>
            <person name="Martin F.M."/>
        </authorList>
    </citation>
    <scope>NUCLEOTIDE SEQUENCE [LARGE SCALE GENOMIC DNA]</scope>
    <source>
        <strain evidence="8 9">120613-1</strain>
    </source>
</reference>
<dbReference type="InterPro" id="IPR011330">
    <property type="entry name" value="Glyco_hydro/deAcase_b/a-brl"/>
</dbReference>
<evidence type="ECO:0000256" key="6">
    <source>
        <dbReference type="ARBA" id="ARBA00023285"/>
    </source>
</evidence>
<dbReference type="PANTHER" id="PTHR46471:SF2">
    <property type="entry name" value="CHITIN DEACETYLASE-RELATED"/>
    <property type="match status" value="1"/>
</dbReference>
<accession>A0A3N4J2P8</accession>
<keyword evidence="5" id="KW-0119">Carbohydrate metabolism</keyword>
<gene>
    <name evidence="8" type="ORF">L873DRAFT_1716531</name>
</gene>
<organism evidence="8 9">
    <name type="scientific">Choiromyces venosus 120613-1</name>
    <dbReference type="NCBI Taxonomy" id="1336337"/>
    <lineage>
        <taxon>Eukaryota</taxon>
        <taxon>Fungi</taxon>
        <taxon>Dikarya</taxon>
        <taxon>Ascomycota</taxon>
        <taxon>Pezizomycotina</taxon>
        <taxon>Pezizomycetes</taxon>
        <taxon>Pezizales</taxon>
        <taxon>Tuberaceae</taxon>
        <taxon>Choiromyces</taxon>
    </lineage>
</organism>
<dbReference type="Pfam" id="PF01522">
    <property type="entry name" value="Polysacc_deac_1"/>
    <property type="match status" value="1"/>
</dbReference>
<dbReference type="AlphaFoldDB" id="A0A3N4J2P8"/>
<dbReference type="SUPFAM" id="SSF88713">
    <property type="entry name" value="Glycoside hydrolase/deacetylase"/>
    <property type="match status" value="1"/>
</dbReference>
<sequence>MNRPKPGGVPYGQIIKTCKDPGMVALTFDDGPFQYTGRLLDTLKNNGGIHATFFVNGKNAGDLNDQAMKDVLKRMMADGHQIGSHAFSQKSLSPLSETDKISEMVKLEDALQGIVGKKPTYMRPPNLECNGQCMKLMGRMGYHVIGENLDTHDWENVSNMQVSKDIVSKAVDGADSKKNNYIVLAHDIHEATVEQLAKHMIDKFKEKGYRCKLPP</sequence>
<dbReference type="Proteomes" id="UP000276215">
    <property type="component" value="Unassembled WGS sequence"/>
</dbReference>
<keyword evidence="4 8" id="KW-0378">Hydrolase</keyword>